<organism evidence="9 10">
    <name type="scientific">Hahella chejuensis (strain KCTC 2396)</name>
    <dbReference type="NCBI Taxonomy" id="349521"/>
    <lineage>
        <taxon>Bacteria</taxon>
        <taxon>Pseudomonadati</taxon>
        <taxon>Pseudomonadota</taxon>
        <taxon>Gammaproteobacteria</taxon>
        <taxon>Oceanospirillales</taxon>
        <taxon>Hahellaceae</taxon>
        <taxon>Hahella</taxon>
    </lineage>
</organism>
<keyword evidence="6" id="KW-0812">Transmembrane</keyword>
<dbReference type="Pfam" id="PF08269">
    <property type="entry name" value="dCache_2"/>
    <property type="match status" value="1"/>
</dbReference>
<evidence type="ECO:0000256" key="6">
    <source>
        <dbReference type="SAM" id="Phobius"/>
    </source>
</evidence>
<dbReference type="InterPro" id="IPR004089">
    <property type="entry name" value="MCPsignal_dom"/>
</dbReference>
<protein>
    <submittedName>
        <fullName evidence="9">Methyl-accepting chemotaxis protein</fullName>
    </submittedName>
</protein>
<gene>
    <name evidence="9" type="ordered locus">HCH_04325</name>
</gene>
<dbReference type="Gene3D" id="1.10.287.950">
    <property type="entry name" value="Methyl-accepting chemotaxis protein"/>
    <property type="match status" value="1"/>
</dbReference>
<evidence type="ECO:0000256" key="2">
    <source>
        <dbReference type="ARBA" id="ARBA00023224"/>
    </source>
</evidence>
<dbReference type="CDD" id="cd06225">
    <property type="entry name" value="HAMP"/>
    <property type="match status" value="1"/>
</dbReference>
<dbReference type="GO" id="GO:0007165">
    <property type="term" value="P:signal transduction"/>
    <property type="evidence" value="ECO:0007669"/>
    <property type="project" value="UniProtKB-KW"/>
</dbReference>
<keyword evidence="6" id="KW-1133">Transmembrane helix</keyword>
<comment type="subcellular location">
    <subcellularLocation>
        <location evidence="1">Membrane</location>
    </subcellularLocation>
</comment>
<dbReference type="Gene3D" id="3.30.450.20">
    <property type="entry name" value="PAS domain"/>
    <property type="match status" value="1"/>
</dbReference>
<dbReference type="SMART" id="SM00304">
    <property type="entry name" value="HAMP"/>
    <property type="match status" value="2"/>
</dbReference>
<feature type="domain" description="Methyl-accepting transducer" evidence="7">
    <location>
        <begin position="276"/>
        <end position="512"/>
    </location>
</feature>
<dbReference type="AlphaFoldDB" id="Q2SE93"/>
<accession>Q2SE93</accession>
<keyword evidence="10" id="KW-1185">Reference proteome</keyword>
<dbReference type="RefSeq" id="WP_011398098.1">
    <property type="nucleotide sequence ID" value="NC_007645.1"/>
</dbReference>
<keyword evidence="6" id="KW-0472">Membrane</keyword>
<dbReference type="GO" id="GO:0006935">
    <property type="term" value="P:chemotaxis"/>
    <property type="evidence" value="ECO:0007669"/>
    <property type="project" value="UniProtKB-ARBA"/>
</dbReference>
<dbReference type="Pfam" id="PF00015">
    <property type="entry name" value="MCPsignal"/>
    <property type="match status" value="1"/>
</dbReference>
<dbReference type="FunFam" id="1.10.287.950:FF:000001">
    <property type="entry name" value="Methyl-accepting chemotaxis sensory transducer"/>
    <property type="match status" value="1"/>
</dbReference>
<dbReference type="Pfam" id="PF00672">
    <property type="entry name" value="HAMP"/>
    <property type="match status" value="1"/>
</dbReference>
<dbReference type="PROSITE" id="PS50885">
    <property type="entry name" value="HAMP"/>
    <property type="match status" value="1"/>
</dbReference>
<evidence type="ECO:0000256" key="5">
    <source>
        <dbReference type="SAM" id="Coils"/>
    </source>
</evidence>
<dbReference type="KEGG" id="hch:HCH_04325"/>
<dbReference type="CDD" id="cd18774">
    <property type="entry name" value="PDC2_HK_sensor"/>
    <property type="match status" value="1"/>
</dbReference>
<feature type="domain" description="HAMP" evidence="8">
    <location>
        <begin position="219"/>
        <end position="271"/>
    </location>
</feature>
<dbReference type="CDD" id="cd11386">
    <property type="entry name" value="MCP_signal"/>
    <property type="match status" value="1"/>
</dbReference>
<dbReference type="SUPFAM" id="SSF58104">
    <property type="entry name" value="Methyl-accepting chemotaxis protein (MCP) signaling domain"/>
    <property type="match status" value="1"/>
</dbReference>
<dbReference type="PANTHER" id="PTHR32089:SF120">
    <property type="entry name" value="METHYL-ACCEPTING CHEMOTAXIS PROTEIN TLPQ"/>
    <property type="match status" value="1"/>
</dbReference>
<dbReference type="InterPro" id="IPR004010">
    <property type="entry name" value="Double_Cache_2"/>
</dbReference>
<dbReference type="EMBL" id="CP000155">
    <property type="protein sequence ID" value="ABC31031.1"/>
    <property type="molecule type" value="Genomic_DNA"/>
</dbReference>
<dbReference type="Proteomes" id="UP000000238">
    <property type="component" value="Chromosome"/>
</dbReference>
<dbReference type="InterPro" id="IPR003660">
    <property type="entry name" value="HAMP_dom"/>
</dbReference>
<keyword evidence="2 4" id="KW-0807">Transducer</keyword>
<proteinExistence type="inferred from homology"/>
<sequence>MREAHPATAIDRFFAQLTLRQKFLGLSVVIMIMFIASSWYNASLTRESQRDALRESAMNMVEAALHNLKQYKAQHPDELNQYIGEMLGGLRWGESLDGYVYAFSVDQKFVAFPPKPEWVGEPVPNIDLNEGGRFGDVATQWFRAGKSGFVTYQWRKPGKDELVDKTTYIEPWPEQGWIIASGIYLDDADELYQETLTRLVWVSIGVLVVMFAASHFVVNAMQRSFSRVVAAMENLARGNLTFHLDCIGRDEVSHISRAIESTRQSLAELIGKQMEISQSLSEESKELSSRMATAKRAIDDESSQLEQLSSAMEQMAATVREVAEHASTTSAATQATNERAATGNELVGDAVNVINNLSRNLDNCSKAVTDIANQVDTISSVTDSIESIAEQTNLLALNAAIEAARAGESGRGFAVVADEVRQLAMRSRDATGEINGTIEALKKQVQDAVELMSASVEVAETGSSKVGESGEMFDGIVTEMGEITNRSLQIATAAEQQGSVAGEMTANLAHVRDAVRDTEQVVSKLFDSSQNLSNRAAQLKEMVSNFKVA</sequence>
<dbReference type="OrthoDB" id="6376221at2"/>
<dbReference type="eggNOG" id="COG0840">
    <property type="taxonomic scope" value="Bacteria"/>
</dbReference>
<evidence type="ECO:0000256" key="3">
    <source>
        <dbReference type="ARBA" id="ARBA00029447"/>
    </source>
</evidence>
<name>Q2SE93_HAHCH</name>
<evidence type="ECO:0000313" key="10">
    <source>
        <dbReference type="Proteomes" id="UP000000238"/>
    </source>
</evidence>
<reference evidence="9 10" key="1">
    <citation type="journal article" date="2005" name="Nucleic Acids Res.">
        <title>Genomic blueprint of Hahella chejuensis, a marine microbe producing an algicidal agent.</title>
        <authorList>
            <person name="Jeong H."/>
            <person name="Yim J.H."/>
            <person name="Lee C."/>
            <person name="Choi S.-H."/>
            <person name="Park Y.K."/>
            <person name="Yoon S.H."/>
            <person name="Hur C.-G."/>
            <person name="Kang H.-Y."/>
            <person name="Kim D."/>
            <person name="Lee H.H."/>
            <person name="Park K.H."/>
            <person name="Park S.-H."/>
            <person name="Park H.-S."/>
            <person name="Lee H.K."/>
            <person name="Oh T.K."/>
            <person name="Kim J.F."/>
        </authorList>
    </citation>
    <scope>NUCLEOTIDE SEQUENCE [LARGE SCALE GENOMIC DNA]</scope>
    <source>
        <strain evidence="9 10">KCTC 2396</strain>
    </source>
</reference>
<keyword evidence="5" id="KW-0175">Coiled coil</keyword>
<dbReference type="PROSITE" id="PS50111">
    <property type="entry name" value="CHEMOTAXIS_TRANSDUC_2"/>
    <property type="match status" value="1"/>
</dbReference>
<evidence type="ECO:0000256" key="4">
    <source>
        <dbReference type="PROSITE-ProRule" id="PRU00284"/>
    </source>
</evidence>
<evidence type="ECO:0000313" key="9">
    <source>
        <dbReference type="EMBL" id="ABC31031.1"/>
    </source>
</evidence>
<dbReference type="STRING" id="349521.HCH_04325"/>
<dbReference type="PANTHER" id="PTHR32089">
    <property type="entry name" value="METHYL-ACCEPTING CHEMOTAXIS PROTEIN MCPB"/>
    <property type="match status" value="1"/>
</dbReference>
<feature type="transmembrane region" description="Helical" evidence="6">
    <location>
        <begin position="23"/>
        <end position="42"/>
    </location>
</feature>
<feature type="transmembrane region" description="Helical" evidence="6">
    <location>
        <begin position="199"/>
        <end position="218"/>
    </location>
</feature>
<dbReference type="GO" id="GO:0016020">
    <property type="term" value="C:membrane"/>
    <property type="evidence" value="ECO:0007669"/>
    <property type="project" value="UniProtKB-SubCell"/>
</dbReference>
<evidence type="ECO:0000256" key="1">
    <source>
        <dbReference type="ARBA" id="ARBA00004370"/>
    </source>
</evidence>
<dbReference type="HOGENOM" id="CLU_000445_107_21_6"/>
<evidence type="ECO:0000259" key="7">
    <source>
        <dbReference type="PROSITE" id="PS50111"/>
    </source>
</evidence>
<evidence type="ECO:0000259" key="8">
    <source>
        <dbReference type="PROSITE" id="PS50885"/>
    </source>
</evidence>
<dbReference type="SMART" id="SM00283">
    <property type="entry name" value="MA"/>
    <property type="match status" value="1"/>
</dbReference>
<feature type="coiled-coil region" evidence="5">
    <location>
        <begin position="277"/>
        <end position="318"/>
    </location>
</feature>
<comment type="similarity">
    <text evidence="3">Belongs to the methyl-accepting chemotaxis (MCP) protein family.</text>
</comment>